<feature type="domain" description="Glycine transporter" evidence="8">
    <location>
        <begin position="110"/>
        <end position="180"/>
    </location>
</feature>
<sequence length="224" mass="24288">MSFTDTEFSGYSMIFPSTSDIIHILYFVAIVAEAMTAALAAGRREMDWIGVFLLGCITALGGGTVRDVFLNHYPLSWVENPSYLLVTGLSALATIPIARYMYQLRKMFLFLDAIGLVVFTVIGCQIASGLNLPLVVVVAAGVLTGCLGGVLRDILCNEVPLLFRSELYAIVSVLTSLIYLSAPLLGASHAISSLVAMALGLMLRLLAIRFNWCVPTFVYTKDPH</sequence>
<evidence type="ECO:0000256" key="3">
    <source>
        <dbReference type="ARBA" id="ARBA00022475"/>
    </source>
</evidence>
<organism evidence="9 10">
    <name type="scientific">Agrobacterium tomkonis CFBP 6623</name>
    <dbReference type="NCBI Taxonomy" id="1183432"/>
    <lineage>
        <taxon>Bacteria</taxon>
        <taxon>Pseudomonadati</taxon>
        <taxon>Pseudomonadota</taxon>
        <taxon>Alphaproteobacteria</taxon>
        <taxon>Hyphomicrobiales</taxon>
        <taxon>Rhizobiaceae</taxon>
        <taxon>Rhizobium/Agrobacterium group</taxon>
        <taxon>Agrobacterium</taxon>
        <taxon>Agrobacterium tumefaciens complex</taxon>
    </lineage>
</organism>
<name>A0A1S7PGB9_9HYPH</name>
<feature type="transmembrane region" description="Helical" evidence="7">
    <location>
        <begin position="167"/>
        <end position="185"/>
    </location>
</feature>
<feature type="transmembrane region" description="Helical" evidence="7">
    <location>
        <begin position="134"/>
        <end position="155"/>
    </location>
</feature>
<feature type="transmembrane region" description="Helical" evidence="7">
    <location>
        <begin position="48"/>
        <end position="70"/>
    </location>
</feature>
<reference evidence="10" key="1">
    <citation type="submission" date="2016-01" db="EMBL/GenBank/DDBJ databases">
        <authorList>
            <person name="Regsiter A."/>
            <person name="william w."/>
        </authorList>
    </citation>
    <scope>NUCLEOTIDE SEQUENCE [LARGE SCALE GENOMIC DNA]</scope>
    <source>
        <strain evidence="10">CFBP 6623</strain>
    </source>
</reference>
<accession>A0A1S7PGB9</accession>
<evidence type="ECO:0000256" key="2">
    <source>
        <dbReference type="ARBA" id="ARBA00008193"/>
    </source>
</evidence>
<dbReference type="EMBL" id="FBWK01000019">
    <property type="protein sequence ID" value="CUX20996.1"/>
    <property type="molecule type" value="Genomic_DNA"/>
</dbReference>
<evidence type="ECO:0000256" key="4">
    <source>
        <dbReference type="ARBA" id="ARBA00022692"/>
    </source>
</evidence>
<evidence type="ECO:0000256" key="6">
    <source>
        <dbReference type="ARBA" id="ARBA00023136"/>
    </source>
</evidence>
<comment type="subcellular location">
    <subcellularLocation>
        <location evidence="1">Cell membrane</location>
        <topology evidence="1">Multi-pass membrane protein</topology>
    </subcellularLocation>
</comment>
<evidence type="ECO:0000256" key="1">
    <source>
        <dbReference type="ARBA" id="ARBA00004651"/>
    </source>
</evidence>
<dbReference type="Proteomes" id="UP000191988">
    <property type="component" value="Unassembled WGS sequence"/>
</dbReference>
<dbReference type="STRING" id="1183432.AGR3A_Cc260014"/>
<feature type="transmembrane region" description="Helical" evidence="7">
    <location>
        <begin position="191"/>
        <end position="212"/>
    </location>
</feature>
<protein>
    <recommendedName>
        <fullName evidence="8">Glycine transporter domain-containing protein</fullName>
    </recommendedName>
</protein>
<gene>
    <name evidence="9" type="ORF">AGR3A_Cc260014</name>
</gene>
<dbReference type="PANTHER" id="PTHR30506">
    <property type="entry name" value="INNER MEMBRANE PROTEIN"/>
    <property type="match status" value="1"/>
</dbReference>
<comment type="similarity">
    <text evidence="2">Belongs to the UPF0126 family.</text>
</comment>
<dbReference type="PANTHER" id="PTHR30506:SF3">
    <property type="entry name" value="UPF0126 INNER MEMBRANE PROTEIN YADS-RELATED"/>
    <property type="match status" value="1"/>
</dbReference>
<evidence type="ECO:0000313" key="9">
    <source>
        <dbReference type="EMBL" id="CUX20996.1"/>
    </source>
</evidence>
<evidence type="ECO:0000313" key="10">
    <source>
        <dbReference type="Proteomes" id="UP000191988"/>
    </source>
</evidence>
<keyword evidence="6 7" id="KW-0472">Membrane</keyword>
<keyword evidence="4 7" id="KW-0812">Transmembrane</keyword>
<dbReference type="InterPro" id="IPR005115">
    <property type="entry name" value="Gly_transporter"/>
</dbReference>
<keyword evidence="10" id="KW-1185">Reference proteome</keyword>
<evidence type="ECO:0000259" key="8">
    <source>
        <dbReference type="Pfam" id="PF03458"/>
    </source>
</evidence>
<dbReference type="GO" id="GO:0005886">
    <property type="term" value="C:plasma membrane"/>
    <property type="evidence" value="ECO:0007669"/>
    <property type="project" value="UniProtKB-SubCell"/>
</dbReference>
<dbReference type="AlphaFoldDB" id="A0A1S7PGB9"/>
<keyword evidence="3" id="KW-1003">Cell membrane</keyword>
<proteinExistence type="inferred from homology"/>
<evidence type="ECO:0000256" key="5">
    <source>
        <dbReference type="ARBA" id="ARBA00022989"/>
    </source>
</evidence>
<feature type="domain" description="Glycine transporter" evidence="8">
    <location>
        <begin position="24"/>
        <end position="95"/>
    </location>
</feature>
<dbReference type="Pfam" id="PF03458">
    <property type="entry name" value="Gly_transporter"/>
    <property type="match status" value="2"/>
</dbReference>
<keyword evidence="5 7" id="KW-1133">Transmembrane helix</keyword>
<feature type="transmembrane region" description="Helical" evidence="7">
    <location>
        <begin position="109"/>
        <end position="128"/>
    </location>
</feature>
<feature type="transmembrane region" description="Helical" evidence="7">
    <location>
        <begin position="21"/>
        <end position="41"/>
    </location>
</feature>
<feature type="transmembrane region" description="Helical" evidence="7">
    <location>
        <begin position="82"/>
        <end position="102"/>
    </location>
</feature>
<evidence type="ECO:0000256" key="7">
    <source>
        <dbReference type="SAM" id="Phobius"/>
    </source>
</evidence>